<feature type="domain" description="Peptidase S24/S26A/S26B/S26C" evidence="1">
    <location>
        <begin position="71"/>
        <end position="182"/>
    </location>
</feature>
<protein>
    <recommendedName>
        <fullName evidence="1">Peptidase S24/S26A/S26B/S26C domain-containing protein</fullName>
    </recommendedName>
</protein>
<dbReference type="Pfam" id="PF00717">
    <property type="entry name" value="Peptidase_S24"/>
    <property type="match status" value="1"/>
</dbReference>
<evidence type="ECO:0000313" key="2">
    <source>
        <dbReference type="EMBL" id="OHB03677.1"/>
    </source>
</evidence>
<dbReference type="InterPro" id="IPR015927">
    <property type="entry name" value="Peptidase_S24_S26A/B/C"/>
</dbReference>
<dbReference type="Gene3D" id="1.10.10.10">
    <property type="entry name" value="Winged helix-like DNA-binding domain superfamily/Winged helix DNA-binding domain"/>
    <property type="match status" value="1"/>
</dbReference>
<gene>
    <name evidence="2" type="ORF">A2920_03150</name>
</gene>
<evidence type="ECO:0000259" key="1">
    <source>
        <dbReference type="Pfam" id="PF00717"/>
    </source>
</evidence>
<dbReference type="AlphaFoldDB" id="A0A1G2U2D2"/>
<dbReference type="CDD" id="cd06529">
    <property type="entry name" value="S24_LexA-like"/>
    <property type="match status" value="1"/>
</dbReference>
<proteinExistence type="predicted"/>
<evidence type="ECO:0000313" key="3">
    <source>
        <dbReference type="Proteomes" id="UP000179283"/>
    </source>
</evidence>
<dbReference type="InterPro" id="IPR039418">
    <property type="entry name" value="LexA-like"/>
</dbReference>
<dbReference type="PANTHER" id="PTHR33516">
    <property type="entry name" value="LEXA REPRESSOR"/>
    <property type="match status" value="1"/>
</dbReference>
<dbReference type="InterPro" id="IPR050077">
    <property type="entry name" value="LexA_repressor"/>
</dbReference>
<dbReference type="PANTHER" id="PTHR33516:SF2">
    <property type="entry name" value="LEXA REPRESSOR-RELATED"/>
    <property type="match status" value="1"/>
</dbReference>
<dbReference type="InterPro" id="IPR036390">
    <property type="entry name" value="WH_DNA-bd_sf"/>
</dbReference>
<dbReference type="EMBL" id="MHWD01000017">
    <property type="protein sequence ID" value="OHB03677.1"/>
    <property type="molecule type" value="Genomic_DNA"/>
</dbReference>
<dbReference type="SUPFAM" id="SSF51306">
    <property type="entry name" value="LexA/Signal peptidase"/>
    <property type="match status" value="1"/>
</dbReference>
<dbReference type="InterPro" id="IPR036388">
    <property type="entry name" value="WH-like_DNA-bd_sf"/>
</dbReference>
<accession>A0A1G2U2D2</accession>
<dbReference type="SUPFAM" id="SSF46785">
    <property type="entry name" value="Winged helix' DNA-binding domain"/>
    <property type="match status" value="1"/>
</dbReference>
<reference evidence="2 3" key="1">
    <citation type="journal article" date="2016" name="Nat. Commun.">
        <title>Thousands of microbial genomes shed light on interconnected biogeochemical processes in an aquifer system.</title>
        <authorList>
            <person name="Anantharaman K."/>
            <person name="Brown C.T."/>
            <person name="Hug L.A."/>
            <person name="Sharon I."/>
            <person name="Castelle C.J."/>
            <person name="Probst A.J."/>
            <person name="Thomas B.C."/>
            <person name="Singh A."/>
            <person name="Wilkins M.J."/>
            <person name="Karaoz U."/>
            <person name="Brodie E.L."/>
            <person name="Williams K.H."/>
            <person name="Hubbard S.S."/>
            <person name="Banfield J.F."/>
        </authorList>
    </citation>
    <scope>NUCLEOTIDE SEQUENCE [LARGE SCALE GENOMIC DNA]</scope>
</reference>
<dbReference type="InterPro" id="IPR036286">
    <property type="entry name" value="LexA/Signal_pep-like_sf"/>
</dbReference>
<dbReference type="Gene3D" id="2.10.109.10">
    <property type="entry name" value="Umud Fragment, subunit A"/>
    <property type="match status" value="1"/>
</dbReference>
<name>A0A1G2U2D2_9BACT</name>
<dbReference type="Proteomes" id="UP000179283">
    <property type="component" value="Unassembled WGS sequence"/>
</dbReference>
<comment type="caution">
    <text evidence="2">The sequence shown here is derived from an EMBL/GenBank/DDBJ whole genome shotgun (WGS) entry which is preliminary data.</text>
</comment>
<sequence length="192" mass="22114">MQGKKEEQKNKLLAFYKTNKRLPGYKEIMEMCGFKSKNSVYKLIEWLVKEGVVSKDSQGRLTPMRLVGNIPLLGLVEAGIPTDTEAQDLDTVSLEEWLVDDKQKTYMLEVKGDSMIEAHIEEGDYVLVERRGEPRVGDIVIAEVDGGWTMKYFRRDRKGQVYLEPANKNYDNIYPEDTFRVAAVVRAVIRKY</sequence>
<organism evidence="2 3">
    <name type="scientific">Candidatus Zambryskibacteria bacterium RIFCSPLOWO2_01_FULL_43_17</name>
    <dbReference type="NCBI Taxonomy" id="1802760"/>
    <lineage>
        <taxon>Bacteria</taxon>
        <taxon>Candidatus Zambryskiibacteriota</taxon>
    </lineage>
</organism>